<dbReference type="SUPFAM" id="SSF57997">
    <property type="entry name" value="Tropomyosin"/>
    <property type="match status" value="1"/>
</dbReference>
<dbReference type="eggNOG" id="COG0729">
    <property type="taxonomic scope" value="Bacteria"/>
</dbReference>
<dbReference type="GO" id="GO:0003700">
    <property type="term" value="F:DNA-binding transcription factor activity"/>
    <property type="evidence" value="ECO:0007669"/>
    <property type="project" value="TreeGrafter"/>
</dbReference>
<feature type="coiled-coil region" evidence="1">
    <location>
        <begin position="294"/>
        <end position="363"/>
    </location>
</feature>
<reference evidence="4 5" key="1">
    <citation type="submission" date="2007-01" db="EMBL/GenBank/DDBJ databases">
        <authorList>
            <person name="Haygood M."/>
            <person name="Podell S."/>
            <person name="Anderson C."/>
            <person name="Hopkinson B."/>
            <person name="Roe K."/>
            <person name="Barbeau K."/>
            <person name="Gaasterland T."/>
            <person name="Ferriera S."/>
            <person name="Johnson J."/>
            <person name="Kravitz S."/>
            <person name="Beeson K."/>
            <person name="Sutton G."/>
            <person name="Rogers Y.-H."/>
            <person name="Friedman R."/>
            <person name="Frazier M."/>
            <person name="Venter J.C."/>
        </authorList>
    </citation>
    <scope>NUCLEOTIDE SEQUENCE [LARGE SCALE GENOMIC DNA]</scope>
    <source>
        <strain evidence="4 5">ATCC 23134</strain>
    </source>
</reference>
<evidence type="ECO:0000313" key="5">
    <source>
        <dbReference type="Proteomes" id="UP000004095"/>
    </source>
</evidence>
<dbReference type="PROSITE" id="PS51688">
    <property type="entry name" value="ICA"/>
    <property type="match status" value="1"/>
</dbReference>
<dbReference type="OrthoDB" id="1001730at2"/>
<dbReference type="GO" id="GO:0043565">
    <property type="term" value="F:sequence-specific DNA binding"/>
    <property type="evidence" value="ECO:0007669"/>
    <property type="project" value="TreeGrafter"/>
</dbReference>
<dbReference type="PANTHER" id="PTHR13029">
    <property type="match status" value="1"/>
</dbReference>
<dbReference type="PANTHER" id="PTHR13029:SF18">
    <property type="entry name" value="MYELIN REGULATORY FACTOR HOMOLOG 1"/>
    <property type="match status" value="1"/>
</dbReference>
<keyword evidence="5" id="KW-1185">Reference proteome</keyword>
<keyword evidence="2" id="KW-0732">Signal</keyword>
<dbReference type="RefSeq" id="WP_002706268.1">
    <property type="nucleotide sequence ID" value="NZ_AAWS01000119.1"/>
</dbReference>
<dbReference type="Gene3D" id="1.10.10.10">
    <property type="entry name" value="Winged helix-like DNA-binding domain superfamily/Winged helix DNA-binding domain"/>
    <property type="match status" value="1"/>
</dbReference>
<accession>A2A0M5</accession>
<name>A2A0M5_MICM2</name>
<dbReference type="InterPro" id="IPR051577">
    <property type="entry name" value="MRF-like"/>
</dbReference>
<dbReference type="GO" id="GO:0016540">
    <property type="term" value="P:protein autoprocessing"/>
    <property type="evidence" value="ECO:0007669"/>
    <property type="project" value="TreeGrafter"/>
</dbReference>
<dbReference type="GO" id="GO:0045893">
    <property type="term" value="P:positive regulation of DNA-templated transcription"/>
    <property type="evidence" value="ECO:0007669"/>
    <property type="project" value="TreeGrafter"/>
</dbReference>
<dbReference type="AlphaFoldDB" id="A2A0M5"/>
<feature type="domain" description="Peptidase S74" evidence="3">
    <location>
        <begin position="211"/>
        <end position="308"/>
    </location>
</feature>
<feature type="signal peptide" evidence="2">
    <location>
        <begin position="1"/>
        <end position="27"/>
    </location>
</feature>
<sequence>MKKHNSILVTLSLMAFFALGMGNISQAQTSRLTIKKPGSSTGVTLDNETGGNTIFSIGSSEKMRLTSDGKLGIGTTDPQDKLHIGSAGLVNIRVGKYVHLGETGNGLATVLGNNVRVSTTENVKMQFVNPIDGGQAIRLMFNEGISFHTAGGVLTGDVITAGQNYAGYERMRIDLNGNVGIGTTTPAYKLEVDGNIHATERVYANGIELTSDIRYKKNIQPLSTDVVAKLSQVRGTSYKFRTEEFKEKRFLKTKQVGIIAQELAQVYPELVMKGADGYYSVNYIGLIPILVEAVKDLRKNNDKLDKQAQVLKAKNKKIKEALTGLKSQHKNLKAELADVKSQHKALKAELNDLKSRLKAIEKSLEKPKD</sequence>
<proteinExistence type="predicted"/>
<dbReference type="EMBL" id="AAWS01000119">
    <property type="protein sequence ID" value="EAY23814.1"/>
    <property type="molecule type" value="Genomic_DNA"/>
</dbReference>
<dbReference type="InterPro" id="IPR036388">
    <property type="entry name" value="WH-like_DNA-bd_sf"/>
</dbReference>
<evidence type="ECO:0000256" key="2">
    <source>
        <dbReference type="SAM" id="SignalP"/>
    </source>
</evidence>
<protein>
    <submittedName>
        <fullName evidence="4">Cell wall surface anchor family protein</fullName>
    </submittedName>
</protein>
<comment type="caution">
    <text evidence="4">The sequence shown here is derived from an EMBL/GenBank/DDBJ whole genome shotgun (WGS) entry which is preliminary data.</text>
</comment>
<feature type="chain" id="PRO_5002642101" evidence="2">
    <location>
        <begin position="28"/>
        <end position="369"/>
    </location>
</feature>
<dbReference type="Pfam" id="PF13884">
    <property type="entry name" value="Peptidase_S74"/>
    <property type="match status" value="1"/>
</dbReference>
<evidence type="ECO:0000256" key="1">
    <source>
        <dbReference type="SAM" id="Coils"/>
    </source>
</evidence>
<dbReference type="InterPro" id="IPR030392">
    <property type="entry name" value="S74_ICA"/>
</dbReference>
<gene>
    <name evidence="4" type="ORF">M23134_07081</name>
</gene>
<keyword evidence="1" id="KW-0175">Coiled coil</keyword>
<dbReference type="Proteomes" id="UP000004095">
    <property type="component" value="Unassembled WGS sequence"/>
</dbReference>
<organism evidence="4 5">
    <name type="scientific">Microscilla marina ATCC 23134</name>
    <dbReference type="NCBI Taxonomy" id="313606"/>
    <lineage>
        <taxon>Bacteria</taxon>
        <taxon>Pseudomonadati</taxon>
        <taxon>Bacteroidota</taxon>
        <taxon>Cytophagia</taxon>
        <taxon>Cytophagales</taxon>
        <taxon>Microscillaceae</taxon>
        <taxon>Microscilla</taxon>
    </lineage>
</organism>
<evidence type="ECO:0000313" key="4">
    <source>
        <dbReference type="EMBL" id="EAY23814.1"/>
    </source>
</evidence>
<evidence type="ECO:0000259" key="3">
    <source>
        <dbReference type="PROSITE" id="PS51688"/>
    </source>
</evidence>